<protein>
    <submittedName>
        <fullName evidence="1">Uncharacterized protein</fullName>
    </submittedName>
</protein>
<dbReference type="AlphaFoldDB" id="A0A0C3PHI3"/>
<name>A0A0C3PHI3_PISTI</name>
<accession>A0A0C3PHI3</accession>
<reference evidence="1 2" key="1">
    <citation type="submission" date="2014-04" db="EMBL/GenBank/DDBJ databases">
        <authorList>
            <consortium name="DOE Joint Genome Institute"/>
            <person name="Kuo A."/>
            <person name="Kohler A."/>
            <person name="Costa M.D."/>
            <person name="Nagy L.G."/>
            <person name="Floudas D."/>
            <person name="Copeland A."/>
            <person name="Barry K.W."/>
            <person name="Cichocki N."/>
            <person name="Veneault-Fourrey C."/>
            <person name="LaButti K."/>
            <person name="Lindquist E.A."/>
            <person name="Lipzen A."/>
            <person name="Lundell T."/>
            <person name="Morin E."/>
            <person name="Murat C."/>
            <person name="Sun H."/>
            <person name="Tunlid A."/>
            <person name="Henrissat B."/>
            <person name="Grigoriev I.V."/>
            <person name="Hibbett D.S."/>
            <person name="Martin F."/>
            <person name="Nordberg H.P."/>
            <person name="Cantor M.N."/>
            <person name="Hua S.X."/>
        </authorList>
    </citation>
    <scope>NUCLEOTIDE SEQUENCE [LARGE SCALE GENOMIC DNA]</scope>
    <source>
        <strain evidence="1 2">Marx 270</strain>
    </source>
</reference>
<dbReference type="Proteomes" id="UP000054217">
    <property type="component" value="Unassembled WGS sequence"/>
</dbReference>
<evidence type="ECO:0000313" key="2">
    <source>
        <dbReference type="Proteomes" id="UP000054217"/>
    </source>
</evidence>
<dbReference type="EMBL" id="KN831960">
    <property type="protein sequence ID" value="KIO07469.1"/>
    <property type="molecule type" value="Genomic_DNA"/>
</dbReference>
<gene>
    <name evidence="1" type="ORF">M404DRAFT_998188</name>
</gene>
<dbReference type="HOGENOM" id="CLU_2365329_0_0_1"/>
<organism evidence="1 2">
    <name type="scientific">Pisolithus tinctorius Marx 270</name>
    <dbReference type="NCBI Taxonomy" id="870435"/>
    <lineage>
        <taxon>Eukaryota</taxon>
        <taxon>Fungi</taxon>
        <taxon>Dikarya</taxon>
        <taxon>Basidiomycota</taxon>
        <taxon>Agaricomycotina</taxon>
        <taxon>Agaricomycetes</taxon>
        <taxon>Agaricomycetidae</taxon>
        <taxon>Boletales</taxon>
        <taxon>Sclerodermatineae</taxon>
        <taxon>Pisolithaceae</taxon>
        <taxon>Pisolithus</taxon>
    </lineage>
</organism>
<keyword evidence="2" id="KW-1185">Reference proteome</keyword>
<reference evidence="2" key="2">
    <citation type="submission" date="2015-01" db="EMBL/GenBank/DDBJ databases">
        <title>Evolutionary Origins and Diversification of the Mycorrhizal Mutualists.</title>
        <authorList>
            <consortium name="DOE Joint Genome Institute"/>
            <consortium name="Mycorrhizal Genomics Consortium"/>
            <person name="Kohler A."/>
            <person name="Kuo A."/>
            <person name="Nagy L.G."/>
            <person name="Floudas D."/>
            <person name="Copeland A."/>
            <person name="Barry K.W."/>
            <person name="Cichocki N."/>
            <person name="Veneault-Fourrey C."/>
            <person name="LaButti K."/>
            <person name="Lindquist E.A."/>
            <person name="Lipzen A."/>
            <person name="Lundell T."/>
            <person name="Morin E."/>
            <person name="Murat C."/>
            <person name="Riley R."/>
            <person name="Ohm R."/>
            <person name="Sun H."/>
            <person name="Tunlid A."/>
            <person name="Henrissat B."/>
            <person name="Grigoriev I.V."/>
            <person name="Hibbett D.S."/>
            <person name="Martin F."/>
        </authorList>
    </citation>
    <scope>NUCLEOTIDE SEQUENCE [LARGE SCALE GENOMIC DNA]</scope>
    <source>
        <strain evidence="2">Marx 270</strain>
    </source>
</reference>
<evidence type="ECO:0000313" key="1">
    <source>
        <dbReference type="EMBL" id="KIO07469.1"/>
    </source>
</evidence>
<dbReference type="InParanoid" id="A0A0C3PHI3"/>
<proteinExistence type="predicted"/>
<feature type="non-terminal residue" evidence="1">
    <location>
        <position position="96"/>
    </location>
</feature>
<sequence length="96" mass="10664">MGLPFPSFTTHPLVAAEPNPFQPVPTTPGSGPLPPISIVLSTSLLEYIIRHVLFDFDFPHRFVLCAMLVFSPRRNSAACYYDRCVTRTGHCRSLCA</sequence>